<feature type="domain" description="DUF7065" evidence="2">
    <location>
        <begin position="37"/>
        <end position="97"/>
    </location>
</feature>
<proteinExistence type="predicted"/>
<protein>
    <recommendedName>
        <fullName evidence="5">AttH domain-containing protein</fullName>
    </recommendedName>
</protein>
<dbReference type="AlphaFoldDB" id="X5MHF2"/>
<dbReference type="PATRIC" id="fig|1458461.3.peg.2938"/>
<reference evidence="3 4" key="1">
    <citation type="journal article" date="2014" name="Front. Genet.">
        <title>Genome and metabolic network of "Candidatus Phaeomarinobacter ectocarpi" Ec32, a new candidate genus of Alphaproteobacteria frequently associated with brown algae.</title>
        <authorList>
            <person name="Dittami S.M."/>
            <person name="Barbeyron T."/>
            <person name="Boyen C."/>
            <person name="Cambefort J."/>
            <person name="Collet G."/>
            <person name="Delage L."/>
            <person name="Gobet A."/>
            <person name="Groisillier A."/>
            <person name="Leblanc C."/>
            <person name="Michel G."/>
            <person name="Scornet D."/>
            <person name="Siegel A."/>
            <person name="Tapia J.E."/>
            <person name="Tonon T."/>
        </authorList>
    </citation>
    <scope>NUCLEOTIDE SEQUENCE [LARGE SCALE GENOMIC DNA]</scope>
    <source>
        <strain evidence="3 4">Ec32</strain>
    </source>
</reference>
<dbReference type="SUPFAM" id="SSF159245">
    <property type="entry name" value="AttH-like"/>
    <property type="match status" value="1"/>
</dbReference>
<evidence type="ECO:0000259" key="1">
    <source>
        <dbReference type="Pfam" id="PF23212"/>
    </source>
</evidence>
<dbReference type="HOGENOM" id="CLU_801161_0_0_5"/>
<dbReference type="Pfam" id="PF23212">
    <property type="entry name" value="DUF7064"/>
    <property type="match status" value="1"/>
</dbReference>
<evidence type="ECO:0000313" key="4">
    <source>
        <dbReference type="Proteomes" id="UP000032160"/>
    </source>
</evidence>
<name>X5MHF2_9HYPH</name>
<dbReference type="Pfam" id="PF23213">
    <property type="entry name" value="DUF7065"/>
    <property type="match status" value="1"/>
</dbReference>
<evidence type="ECO:0000313" key="3">
    <source>
        <dbReference type="EMBL" id="CDO61144.1"/>
    </source>
</evidence>
<organism evidence="3 4">
    <name type="scientific">Candidatus Phaeomarinibacter ectocarpi</name>
    <dbReference type="NCBI Taxonomy" id="1458461"/>
    <lineage>
        <taxon>Bacteria</taxon>
        <taxon>Pseudomonadati</taxon>
        <taxon>Pseudomonadota</taxon>
        <taxon>Alphaproteobacteria</taxon>
        <taxon>Hyphomicrobiales</taxon>
        <taxon>Parvibaculaceae</taxon>
        <taxon>Candidatus Phaeomarinibacter</taxon>
    </lineage>
</organism>
<evidence type="ECO:0000259" key="2">
    <source>
        <dbReference type="Pfam" id="PF23213"/>
    </source>
</evidence>
<dbReference type="InterPro" id="IPR055492">
    <property type="entry name" value="DUF7064"/>
</dbReference>
<accession>X5MHF2</accession>
<dbReference type="InterPro" id="IPR055493">
    <property type="entry name" value="DUF7065"/>
</dbReference>
<dbReference type="EMBL" id="HG966617">
    <property type="protein sequence ID" value="CDO61144.1"/>
    <property type="molecule type" value="Genomic_DNA"/>
</dbReference>
<sequence length="367" mass="41629">MILEKSLQINKRVVPHEASPEETQMKIPEGYRVRLDPEDEYCHEPDAASNYNESMYFNMFDPAQKIGGWFRLGNRPNEGYAEMTNCLYLPDGRVAFMYARPKIDGNKELKAGGMHFEVVEPFKKLRVTYKGKVCVLTDPNEMADPAGAFKNNPIVDCEVDLTYEGVSPMFGGETVKEDGSSLEIDPEKSFAKAHYEQHMAAKGHFIIGDERFEVSGHGLRDKSWGPRYWQAIHWYRWLPMNFGADFAMMISIVTNAEGQSRMGGMVLKDGKYDLIEHAEIDSDWDDNWYQTALTARIKTESGTDYEVSGKVMSLIPLRNRRKTPDGEEMLTRITEGMTEYTCNGQVGYGLSEYLDQIVDGKPVSIAS</sequence>
<dbReference type="PANTHER" id="PTHR34717">
    <property type="entry name" value="EG:BACR7A4.20 PROTEIN"/>
    <property type="match status" value="1"/>
</dbReference>
<dbReference type="Proteomes" id="UP000032160">
    <property type="component" value="Chromosome I"/>
</dbReference>
<dbReference type="KEGG" id="pect:BN1012_Phect2932"/>
<keyword evidence="4" id="KW-1185">Reference proteome</keyword>
<evidence type="ECO:0008006" key="5">
    <source>
        <dbReference type="Google" id="ProtNLM"/>
    </source>
</evidence>
<dbReference type="PANTHER" id="PTHR34717:SF1">
    <property type="entry name" value="EG:BACR7A4.20 PROTEIN"/>
    <property type="match status" value="1"/>
</dbReference>
<gene>
    <name evidence="3" type="ORF">BN1012_Phect2932</name>
</gene>
<dbReference type="STRING" id="1458461.BN1012_Phect2932"/>
<feature type="domain" description="DUF7064" evidence="1">
    <location>
        <begin position="228"/>
        <end position="356"/>
    </location>
</feature>